<keyword evidence="8" id="KW-0812">Transmembrane</keyword>
<keyword evidence="4" id="KW-0479">Metal-binding</keyword>
<evidence type="ECO:0000256" key="2">
    <source>
        <dbReference type="ARBA" id="ARBA00022448"/>
    </source>
</evidence>
<evidence type="ECO:0000256" key="6">
    <source>
        <dbReference type="ARBA" id="ARBA00023004"/>
    </source>
</evidence>
<dbReference type="Proteomes" id="UP000786989">
    <property type="component" value="Unassembled WGS sequence"/>
</dbReference>
<proteinExistence type="predicted"/>
<gene>
    <name evidence="10" type="ORF">K8U77_11105</name>
</gene>
<name>A0A9D2UZ88_9ACTN</name>
<evidence type="ECO:0000256" key="3">
    <source>
        <dbReference type="ARBA" id="ARBA00022617"/>
    </source>
</evidence>
<keyword evidence="2" id="KW-0813">Transport</keyword>
<feature type="compositionally biased region" description="Polar residues" evidence="7">
    <location>
        <begin position="1"/>
        <end position="12"/>
    </location>
</feature>
<keyword evidence="6" id="KW-0408">Iron</keyword>
<dbReference type="Gene3D" id="1.10.3820.10">
    <property type="entry name" value="Di-heme elbow motif domain"/>
    <property type="match status" value="1"/>
</dbReference>
<accession>A0A9D2UZ88</accession>
<feature type="region of interest" description="Disordered" evidence="7">
    <location>
        <begin position="1"/>
        <end position="37"/>
    </location>
</feature>
<evidence type="ECO:0000256" key="5">
    <source>
        <dbReference type="ARBA" id="ARBA00022982"/>
    </source>
</evidence>
<evidence type="ECO:0000256" key="4">
    <source>
        <dbReference type="ARBA" id="ARBA00022723"/>
    </source>
</evidence>
<evidence type="ECO:0000256" key="1">
    <source>
        <dbReference type="ARBA" id="ARBA00004196"/>
    </source>
</evidence>
<dbReference type="InterPro" id="IPR012286">
    <property type="entry name" value="Tetrahaem_cytochrome"/>
</dbReference>
<reference evidence="10" key="2">
    <citation type="submission" date="2021-09" db="EMBL/GenBank/DDBJ databases">
        <authorList>
            <person name="Gilroy R."/>
        </authorList>
    </citation>
    <scope>NUCLEOTIDE SEQUENCE</scope>
    <source>
        <strain evidence="10">ChiGjej6B6-11269</strain>
    </source>
</reference>
<evidence type="ECO:0000256" key="8">
    <source>
        <dbReference type="SAM" id="Phobius"/>
    </source>
</evidence>
<sequence>MTENGNGQNALQTDAVEQRAAEPTEATESASSTAAPKKARPRKGIIAAIVVVVVVAAAGAGFWVWHEQPSFCNAVCHSPMDKYVESYTSNDPGKLVTQHAQAGDGCLDCHEAEITTQVSEVMAWVSDSYPMGEDGMLATGKEFANKEFCARPECHSMTDIVDATWGFEGNDAKYNPHSSHQDNQLECGDCHKVHETSQLYCAKCHQLNLPEGWEAASE</sequence>
<evidence type="ECO:0000256" key="7">
    <source>
        <dbReference type="SAM" id="MobiDB-lite"/>
    </source>
</evidence>
<dbReference type="EMBL" id="DYWI01000209">
    <property type="protein sequence ID" value="HJF66641.1"/>
    <property type="molecule type" value="Genomic_DNA"/>
</dbReference>
<feature type="domain" description="Tetrahaem cytochrome" evidence="9">
    <location>
        <begin position="99"/>
        <end position="206"/>
    </location>
</feature>
<feature type="transmembrane region" description="Helical" evidence="8">
    <location>
        <begin position="45"/>
        <end position="65"/>
    </location>
</feature>
<dbReference type="InterPro" id="IPR038266">
    <property type="entry name" value="NapC/NirT_cytc_sf"/>
</dbReference>
<keyword evidence="5" id="KW-0249">Electron transport</keyword>
<dbReference type="AlphaFoldDB" id="A0A9D2UZ88"/>
<keyword evidence="3" id="KW-0349">Heme</keyword>
<dbReference type="GO" id="GO:0046872">
    <property type="term" value="F:metal ion binding"/>
    <property type="evidence" value="ECO:0007669"/>
    <property type="project" value="UniProtKB-KW"/>
</dbReference>
<evidence type="ECO:0000313" key="10">
    <source>
        <dbReference type="EMBL" id="HJF66641.1"/>
    </source>
</evidence>
<comment type="caution">
    <text evidence="10">The sequence shown here is derived from an EMBL/GenBank/DDBJ whole genome shotgun (WGS) entry which is preliminary data.</text>
</comment>
<keyword evidence="8" id="KW-0472">Membrane</keyword>
<keyword evidence="8" id="KW-1133">Transmembrane helix</keyword>
<dbReference type="GO" id="GO:0030313">
    <property type="term" value="C:cell envelope"/>
    <property type="evidence" value="ECO:0007669"/>
    <property type="project" value="UniProtKB-SubCell"/>
</dbReference>
<evidence type="ECO:0000259" key="9">
    <source>
        <dbReference type="Pfam" id="PF14537"/>
    </source>
</evidence>
<dbReference type="Gene3D" id="1.10.1130.10">
    <property type="entry name" value="Flavocytochrome C3, Chain A"/>
    <property type="match status" value="1"/>
</dbReference>
<feature type="compositionally biased region" description="Low complexity" evidence="7">
    <location>
        <begin position="23"/>
        <end position="36"/>
    </location>
</feature>
<organism evidence="10 11">
    <name type="scientific">Slackia equolifaciens</name>
    <dbReference type="NCBI Taxonomy" id="498718"/>
    <lineage>
        <taxon>Bacteria</taxon>
        <taxon>Bacillati</taxon>
        <taxon>Actinomycetota</taxon>
        <taxon>Coriobacteriia</taxon>
        <taxon>Eggerthellales</taxon>
        <taxon>Eggerthellaceae</taxon>
        <taxon>Slackia</taxon>
    </lineage>
</organism>
<dbReference type="Pfam" id="PF14537">
    <property type="entry name" value="Cytochrom_c3_2"/>
    <property type="match status" value="1"/>
</dbReference>
<comment type="subcellular location">
    <subcellularLocation>
        <location evidence="1">Cell envelope</location>
    </subcellularLocation>
</comment>
<dbReference type="InterPro" id="IPR036280">
    <property type="entry name" value="Multihaem_cyt_sf"/>
</dbReference>
<protein>
    <submittedName>
        <fullName evidence="10">Cytochrome c3 family protein</fullName>
    </submittedName>
</protein>
<dbReference type="SUPFAM" id="SSF48695">
    <property type="entry name" value="Multiheme cytochromes"/>
    <property type="match status" value="1"/>
</dbReference>
<evidence type="ECO:0000313" key="11">
    <source>
        <dbReference type="Proteomes" id="UP000786989"/>
    </source>
</evidence>
<reference evidence="10" key="1">
    <citation type="journal article" date="2021" name="PeerJ">
        <title>Extensive microbial diversity within the chicken gut microbiome revealed by metagenomics and culture.</title>
        <authorList>
            <person name="Gilroy R."/>
            <person name="Ravi A."/>
            <person name="Getino M."/>
            <person name="Pursley I."/>
            <person name="Horton D.L."/>
            <person name="Alikhan N.F."/>
            <person name="Baker D."/>
            <person name="Gharbi K."/>
            <person name="Hall N."/>
            <person name="Watson M."/>
            <person name="Adriaenssens E.M."/>
            <person name="Foster-Nyarko E."/>
            <person name="Jarju S."/>
            <person name="Secka A."/>
            <person name="Antonio M."/>
            <person name="Oren A."/>
            <person name="Chaudhuri R.R."/>
            <person name="La Ragione R."/>
            <person name="Hildebrand F."/>
            <person name="Pallen M.J."/>
        </authorList>
    </citation>
    <scope>NUCLEOTIDE SEQUENCE</scope>
    <source>
        <strain evidence="10">ChiGjej6B6-11269</strain>
    </source>
</reference>